<feature type="domain" description="Lantibiotic biosynthesis protein dehydration" evidence="2">
    <location>
        <begin position="159"/>
        <end position="533"/>
    </location>
</feature>
<feature type="binding site" evidence="1">
    <location>
        <position position="887"/>
    </location>
    <ligand>
        <name>Zn(2+)</name>
        <dbReference type="ChEBI" id="CHEBI:29105"/>
    </ligand>
</feature>
<dbReference type="Pfam" id="PF05147">
    <property type="entry name" value="LANC_like"/>
    <property type="match status" value="1"/>
</dbReference>
<dbReference type="Pfam" id="PF13575">
    <property type="entry name" value="DUF4135"/>
    <property type="match status" value="1"/>
</dbReference>
<comment type="caution">
    <text evidence="3">The sequence shown here is derived from an EMBL/GenBank/DDBJ whole genome shotgun (WGS) entry which is preliminary data.</text>
</comment>
<keyword evidence="1" id="KW-0862">Zinc</keyword>
<accession>A0A2N6ST57</accession>
<feature type="binding site" evidence="1">
    <location>
        <position position="847"/>
    </location>
    <ligand>
        <name>Zn(2+)</name>
        <dbReference type="ChEBI" id="CHEBI:29105"/>
    </ligand>
</feature>
<dbReference type="Proteomes" id="UP000235723">
    <property type="component" value="Unassembled WGS sequence"/>
</dbReference>
<dbReference type="PIRSF" id="PIRSF037228">
    <property type="entry name" value="Lant_mod_RumM"/>
    <property type="match status" value="1"/>
</dbReference>
<protein>
    <recommendedName>
        <fullName evidence="2">Lantibiotic biosynthesis protein dehydration domain-containing protein</fullName>
    </recommendedName>
</protein>
<proteinExistence type="predicted"/>
<dbReference type="EMBL" id="PNHD01000004">
    <property type="protein sequence ID" value="PMC60262.1"/>
    <property type="molecule type" value="Genomic_DNA"/>
</dbReference>
<name>A0A2N6ST57_FINMA</name>
<organism evidence="3 4">
    <name type="scientific">Finegoldia magna</name>
    <name type="common">Peptostreptococcus magnus</name>
    <dbReference type="NCBI Taxonomy" id="1260"/>
    <lineage>
        <taxon>Bacteria</taxon>
        <taxon>Bacillati</taxon>
        <taxon>Bacillota</taxon>
        <taxon>Tissierellia</taxon>
        <taxon>Tissierellales</taxon>
        <taxon>Peptoniphilaceae</taxon>
        <taxon>Finegoldia</taxon>
    </lineage>
</organism>
<dbReference type="PRINTS" id="PR01950">
    <property type="entry name" value="LANCSUPER"/>
</dbReference>
<sequence length="967" mass="112483">MNEVVNEWINIIGTVQNKDELDKFLSQTTGYSLDYYLKKRDGLQNKVVDFNYENEEILELNEICDWYNLYTPIYLKYRRNLIENIGNLKFIAFENLIHEVDKYCIQESLNLSYRCVVQEINILRQKKELVGETSEDRYFYFCNSMCNDKNYVKTFFNKYPQLFELINLRMKQVTDFIIEICCNVNNENEELSNTFFDIENLELKNINFSLGDTHNNGKFVCVLNFDNNKKVIYKPRNMGIDCRLEELGNFISEKSNYSINIYTPKTIDKKDHGYASFICEESCEEDSEIKDYFKNIGYLLALLYILQSKDFHGENIITSREKPYLIDNETILHQIDTKMEYQNCTEYIYSNIYKSVYGTGVLPFSMYSSKNNLSMEVGTLNSGKERKSPFKTQEIINKKSDKIKIISKFKDITSVPSSPMLKNIHISCEEYLDDVIDGFTEFYKFILNIRKEFEGKIKELFNKEKARYIYRNTNTYSQLLETSRHPDLLKNEVDRYIYFLRLYTTINLSDKEELTLAKYELSALLNNDIPIFYLGCNNGLIYAENDNVVGRDINSSLINTLLEKIEKLDQEDLNNQLKIINMSFIGSGMTMGMKETSFDFNSINIEKLITNRLMDNAIKYKNELGWQALVGMGQGLYNIMPIDFSLYQGSSGVALILALSNKTQISDIDKIINYTLSNYKFLNSKKMGAFDGIFGILYSLANIYDMKLGLEDKIVEIIKRELHDINDQDRLKNLNNDIISGYAGILGVLITINDIFKDNKEIESISHILAIKVISNLKIKDINNTDIGYAHGNAGIIVQLYRYIKHFNVNEDDKIEINNIIRDMQELEKVVNNKYEIRENAKYYSWCNGIFGILLKNAYLDPEYHIPIEIEKDILVNGFGEDYSICHGDIGNLAILKNISNIEVDDNKIINNAVKKLFAIKDKYNYDDWGLMTGELSILTYYISNGIEIINRILCLEKLSVNNENKI</sequence>
<dbReference type="InterPro" id="IPR025410">
    <property type="entry name" value="Lant_dehyd"/>
</dbReference>
<dbReference type="InterPro" id="IPR017146">
    <property type="entry name" value="Lanti_2_LanM"/>
</dbReference>
<evidence type="ECO:0000313" key="3">
    <source>
        <dbReference type="EMBL" id="PMC60262.1"/>
    </source>
</evidence>
<reference evidence="3 4" key="1">
    <citation type="submission" date="2017-09" db="EMBL/GenBank/DDBJ databases">
        <title>Bacterial strain isolated from the female urinary microbiota.</title>
        <authorList>
            <person name="Thomas-White K."/>
            <person name="Kumar N."/>
            <person name="Forster S."/>
            <person name="Putonti C."/>
            <person name="Lawley T."/>
            <person name="Wolfe A.J."/>
        </authorList>
    </citation>
    <scope>NUCLEOTIDE SEQUENCE [LARGE SCALE GENOMIC DNA]</scope>
    <source>
        <strain evidence="3 4">UMB0115</strain>
    </source>
</reference>
<dbReference type="SMART" id="SM01260">
    <property type="entry name" value="LANC_like"/>
    <property type="match status" value="1"/>
</dbReference>
<gene>
    <name evidence="3" type="ORF">CJ208_04075</name>
</gene>
<dbReference type="AlphaFoldDB" id="A0A2N6ST57"/>
<dbReference type="InterPro" id="IPR007822">
    <property type="entry name" value="LANC-like"/>
</dbReference>
<evidence type="ECO:0000313" key="4">
    <source>
        <dbReference type="Proteomes" id="UP000235723"/>
    </source>
</evidence>
<dbReference type="GO" id="GO:0046872">
    <property type="term" value="F:metal ion binding"/>
    <property type="evidence" value="ECO:0007669"/>
    <property type="project" value="UniProtKB-KW"/>
</dbReference>
<keyword evidence="1" id="KW-0479">Metal-binding</keyword>
<dbReference type="CDD" id="cd04792">
    <property type="entry name" value="LanM-like"/>
    <property type="match status" value="1"/>
</dbReference>
<dbReference type="NCBIfam" id="TIGR03897">
    <property type="entry name" value="lanti_2_LanM"/>
    <property type="match status" value="1"/>
</dbReference>
<dbReference type="Gene3D" id="1.50.10.20">
    <property type="match status" value="1"/>
</dbReference>
<evidence type="ECO:0000259" key="2">
    <source>
        <dbReference type="Pfam" id="PF13575"/>
    </source>
</evidence>
<dbReference type="GO" id="GO:0031179">
    <property type="term" value="P:peptide modification"/>
    <property type="evidence" value="ECO:0007669"/>
    <property type="project" value="InterPro"/>
</dbReference>
<dbReference type="RefSeq" id="WP_102164037.1">
    <property type="nucleotide sequence ID" value="NZ_PNHD01000004.1"/>
</dbReference>
<evidence type="ECO:0000256" key="1">
    <source>
        <dbReference type="PIRSR" id="PIRSR607822-1"/>
    </source>
</evidence>
<feature type="binding site" evidence="1">
    <location>
        <position position="886"/>
    </location>
    <ligand>
        <name>Zn(2+)</name>
        <dbReference type="ChEBI" id="CHEBI:29105"/>
    </ligand>
</feature>
<dbReference type="SUPFAM" id="SSF158745">
    <property type="entry name" value="LanC-like"/>
    <property type="match status" value="1"/>
</dbReference>